<evidence type="ECO:0000313" key="4">
    <source>
        <dbReference type="Proteomes" id="UP000595140"/>
    </source>
</evidence>
<evidence type="ECO:0008006" key="5">
    <source>
        <dbReference type="Google" id="ProtNLM"/>
    </source>
</evidence>
<accession>A0A484KPX4</accession>
<evidence type="ECO:0000313" key="3">
    <source>
        <dbReference type="EMBL" id="VFQ67390.1"/>
    </source>
</evidence>
<comment type="similarity">
    <text evidence="1">Belongs to the CNOT10 family.</text>
</comment>
<gene>
    <name evidence="3" type="ORF">CCAM_LOCUS9166</name>
</gene>
<dbReference type="SUPFAM" id="SSF48452">
    <property type="entry name" value="TPR-like"/>
    <property type="match status" value="2"/>
</dbReference>
<dbReference type="PANTHER" id="PTHR12979">
    <property type="entry name" value="CCR4-NOT TRANSCRIPTION COMPLEX SUBUNIT 10"/>
    <property type="match status" value="1"/>
</dbReference>
<keyword evidence="4" id="KW-1185">Reference proteome</keyword>
<feature type="region of interest" description="Disordered" evidence="2">
    <location>
        <begin position="249"/>
        <end position="274"/>
    </location>
</feature>
<proteinExistence type="inferred from homology"/>
<dbReference type="GO" id="GO:0030014">
    <property type="term" value="C:CCR4-NOT complex"/>
    <property type="evidence" value="ECO:0007669"/>
    <property type="project" value="InterPro"/>
</dbReference>
<dbReference type="OrthoDB" id="25157at2759"/>
<dbReference type="Gene3D" id="1.25.40.10">
    <property type="entry name" value="Tetratricopeptide repeat domain"/>
    <property type="match status" value="2"/>
</dbReference>
<dbReference type="EMBL" id="OOIL02000603">
    <property type="protein sequence ID" value="VFQ67390.1"/>
    <property type="molecule type" value="Genomic_DNA"/>
</dbReference>
<dbReference type="GO" id="GO:0006402">
    <property type="term" value="P:mRNA catabolic process"/>
    <property type="evidence" value="ECO:0007669"/>
    <property type="project" value="TreeGrafter"/>
</dbReference>
<name>A0A484KPX4_9ASTE</name>
<dbReference type="InterPro" id="IPR019734">
    <property type="entry name" value="TPR_rpt"/>
</dbReference>
<dbReference type="SMART" id="SM00028">
    <property type="entry name" value="TPR"/>
    <property type="match status" value="3"/>
</dbReference>
<reference evidence="3 4" key="1">
    <citation type="submission" date="2018-04" db="EMBL/GenBank/DDBJ databases">
        <authorList>
            <person name="Vogel A."/>
        </authorList>
    </citation>
    <scope>NUCLEOTIDE SEQUENCE [LARGE SCALE GENOMIC DNA]</scope>
</reference>
<organism evidence="3 4">
    <name type="scientific">Cuscuta campestris</name>
    <dbReference type="NCBI Taxonomy" id="132261"/>
    <lineage>
        <taxon>Eukaryota</taxon>
        <taxon>Viridiplantae</taxon>
        <taxon>Streptophyta</taxon>
        <taxon>Embryophyta</taxon>
        <taxon>Tracheophyta</taxon>
        <taxon>Spermatophyta</taxon>
        <taxon>Magnoliopsida</taxon>
        <taxon>eudicotyledons</taxon>
        <taxon>Gunneridae</taxon>
        <taxon>Pentapetalae</taxon>
        <taxon>asterids</taxon>
        <taxon>lamiids</taxon>
        <taxon>Solanales</taxon>
        <taxon>Convolvulaceae</taxon>
        <taxon>Cuscuteae</taxon>
        <taxon>Cuscuta</taxon>
        <taxon>Cuscuta subgen. Grammica</taxon>
        <taxon>Cuscuta sect. Cleistogrammica</taxon>
    </lineage>
</organism>
<dbReference type="InterPro" id="IPR011990">
    <property type="entry name" value="TPR-like_helical_dom_sf"/>
</dbReference>
<protein>
    <recommendedName>
        <fullName evidence="5">CCR4-NOT transcription complex subunit 10</fullName>
    </recommendedName>
</protein>
<dbReference type="AlphaFoldDB" id="A0A484KPX4"/>
<dbReference type="GO" id="GO:0017148">
    <property type="term" value="P:negative regulation of translation"/>
    <property type="evidence" value="ECO:0007669"/>
    <property type="project" value="TreeGrafter"/>
</dbReference>
<dbReference type="Proteomes" id="UP000595140">
    <property type="component" value="Unassembled WGS sequence"/>
</dbReference>
<sequence>MDSSVHPASMAASSNREAAVSAAAALAAAEDDFKLSGLVKESAILFHSGKFKDCIRVLNQLLQKKEGDPKVLHNIVIAENSQDGCTNPKKLVDELKNFKIRRADLVATPGNRVEASTSNATSKAEAAIKGNNSSLNHDSSLRSSQAIFTEESNISIPLYNLAVSWFHLHEYARAFSILDALFQNIQLIDEDTAKHICLLFLDVALLSHNARRSMDVIGYVEKVFCNSSTMNQPVGGNSAPHVSNVVSKPVSGSNHSTISEANNPHDPTVTPKNSESSLAVSLSEEVLDDDSHDTLHLISSIEMNGQNPPARQPSKDLLKNQTDESISIMDMRMKLHLCKVRFLILTSNLKAAKREAKMAMVKDNPMALYLKSQLEYARGNHKKAIRLLTRTETGISSMYYNNLGCIFYRLGKPHISAMFFSKAMSSSSSLRKEKPLNLSSFSRDKSILIMYNCGVQYLACGKPVLAARCFYKSSPMFYNKPLLWLRLAECCLMALEKGLLKPTTSSDKSGFEVHVIGKGKWRHLVIKNGNTVGEEELVVGCGQPNLSMTFARACLLNALHLLNSSEPLNDEENGLRETQVASNVATGELSEQKGVSGQNASPSPLLNSLSEYEEICKKEKQMIEKAILADLSYVELELGSPLEALSTARSLLKHTESFSSKIHTFLGNVYAAEALCLLSRPKEAAEHLLVYLSKGNGVRKPFDQEDVEAWRVEKLVDSEDHSPATETQSPVFLNPEEARGVLYTNLAAMSAVQGDFELAREYAKGALSIMPRSTKANLIAIYVELLGGNMEEALVKLRQCRSARFVQDGFPLNGSSSSSTL</sequence>
<evidence type="ECO:0000256" key="2">
    <source>
        <dbReference type="SAM" id="MobiDB-lite"/>
    </source>
</evidence>
<evidence type="ECO:0000256" key="1">
    <source>
        <dbReference type="ARBA" id="ARBA00010080"/>
    </source>
</evidence>
<dbReference type="PANTHER" id="PTHR12979:SF5">
    <property type="entry name" value="CCR4-NOT TRANSCRIPTION COMPLEX SUBUNIT 10"/>
    <property type="match status" value="1"/>
</dbReference>
<feature type="compositionally biased region" description="Polar residues" evidence="2">
    <location>
        <begin position="249"/>
        <end position="262"/>
    </location>
</feature>
<dbReference type="InterPro" id="IPR039740">
    <property type="entry name" value="CNOT10"/>
</dbReference>